<protein>
    <recommendedName>
        <fullName evidence="4">phosphoserine transaminase</fullName>
        <ecNumber evidence="4">2.6.1.52</ecNumber>
    </recommendedName>
</protein>
<gene>
    <name evidence="13" type="ORF">HPLM_LOCUS19418</name>
</gene>
<dbReference type="GO" id="GO:0030170">
    <property type="term" value="F:pyridoxal phosphate binding"/>
    <property type="evidence" value="ECO:0007669"/>
    <property type="project" value="TreeGrafter"/>
</dbReference>
<feature type="domain" description="Aminotransferase class V" evidence="12">
    <location>
        <begin position="31"/>
        <end position="100"/>
    </location>
</feature>
<dbReference type="SUPFAM" id="SSF53383">
    <property type="entry name" value="PLP-dependent transferases"/>
    <property type="match status" value="1"/>
</dbReference>
<dbReference type="InterPro" id="IPR015421">
    <property type="entry name" value="PyrdxlP-dep_Trfase_major"/>
</dbReference>
<accession>A0A0N4X4Y4</accession>
<keyword evidence="5" id="KW-0032">Aminotransferase</keyword>
<dbReference type="InterPro" id="IPR015424">
    <property type="entry name" value="PyrdxlP-dep_Trfase"/>
</dbReference>
<reference evidence="13 14" key="2">
    <citation type="submission" date="2018-11" db="EMBL/GenBank/DDBJ databases">
        <authorList>
            <consortium name="Pathogen Informatics"/>
        </authorList>
    </citation>
    <scope>NUCLEOTIDE SEQUENCE [LARGE SCALE GENOMIC DNA]</scope>
    <source>
        <strain evidence="13 14">MHpl1</strain>
    </source>
</reference>
<dbReference type="UniPathway" id="UPA00244">
    <property type="reaction ID" value="UER00311"/>
</dbReference>
<keyword evidence="14" id="KW-1185">Reference proteome</keyword>
<evidence type="ECO:0000256" key="7">
    <source>
        <dbReference type="ARBA" id="ARBA00022679"/>
    </source>
</evidence>
<dbReference type="HAMAP" id="MF_00160">
    <property type="entry name" value="SerC_aminotrans_5"/>
    <property type="match status" value="1"/>
</dbReference>
<name>A0A0N4X4Y4_HAEPC</name>
<comment type="catalytic activity">
    <reaction evidence="11">
        <text>O-phospho-L-serine + 2-oxoglutarate = 3-phosphooxypyruvate + L-glutamate</text>
        <dbReference type="Rhea" id="RHEA:14329"/>
        <dbReference type="ChEBI" id="CHEBI:16810"/>
        <dbReference type="ChEBI" id="CHEBI:18110"/>
        <dbReference type="ChEBI" id="CHEBI:29985"/>
        <dbReference type="ChEBI" id="CHEBI:57524"/>
        <dbReference type="EC" id="2.6.1.52"/>
    </reaction>
</comment>
<dbReference type="GO" id="GO:0004648">
    <property type="term" value="F:O-phospho-L-serine:2-oxoglutarate aminotransferase activity"/>
    <property type="evidence" value="ECO:0007669"/>
    <property type="project" value="UniProtKB-EC"/>
</dbReference>
<dbReference type="FunFam" id="3.90.1150.10:FF:000006">
    <property type="entry name" value="Phosphoserine aminotransferase"/>
    <property type="match status" value="1"/>
</dbReference>
<evidence type="ECO:0000313" key="15">
    <source>
        <dbReference type="WBParaSite" id="HPLM_0001942601-mRNA-1"/>
    </source>
</evidence>
<evidence type="ECO:0000256" key="6">
    <source>
        <dbReference type="ARBA" id="ARBA00022605"/>
    </source>
</evidence>
<evidence type="ECO:0000256" key="5">
    <source>
        <dbReference type="ARBA" id="ARBA00022576"/>
    </source>
</evidence>
<dbReference type="OrthoDB" id="1703350at2759"/>
<evidence type="ECO:0000256" key="4">
    <source>
        <dbReference type="ARBA" id="ARBA00013030"/>
    </source>
</evidence>
<dbReference type="PANTHER" id="PTHR43247:SF1">
    <property type="entry name" value="PHOSPHOSERINE AMINOTRANSFERASE"/>
    <property type="match status" value="1"/>
</dbReference>
<feature type="domain" description="Aminotransferase class V" evidence="12">
    <location>
        <begin position="166"/>
        <end position="323"/>
    </location>
</feature>
<evidence type="ECO:0000256" key="11">
    <source>
        <dbReference type="ARBA" id="ARBA00049007"/>
    </source>
</evidence>
<evidence type="ECO:0000256" key="2">
    <source>
        <dbReference type="ARBA" id="ARBA00005099"/>
    </source>
</evidence>
<dbReference type="OMA" id="AFVYFCD"/>
<evidence type="ECO:0000259" key="12">
    <source>
        <dbReference type="Pfam" id="PF00266"/>
    </source>
</evidence>
<dbReference type="WBParaSite" id="HPLM_0001942601-mRNA-1">
    <property type="protein sequence ID" value="HPLM_0001942601-mRNA-1"/>
    <property type="gene ID" value="HPLM_0001942601"/>
</dbReference>
<comment type="catalytic activity">
    <reaction evidence="10">
        <text>4-(phosphooxy)-L-threonine + 2-oxoglutarate = (R)-3-hydroxy-2-oxo-4-phosphooxybutanoate + L-glutamate</text>
        <dbReference type="Rhea" id="RHEA:16573"/>
        <dbReference type="ChEBI" id="CHEBI:16810"/>
        <dbReference type="ChEBI" id="CHEBI:29985"/>
        <dbReference type="ChEBI" id="CHEBI:58452"/>
        <dbReference type="ChEBI" id="CHEBI:58538"/>
        <dbReference type="EC" id="2.6.1.52"/>
    </reaction>
</comment>
<dbReference type="NCBIfam" id="NF003764">
    <property type="entry name" value="PRK05355.1"/>
    <property type="match status" value="1"/>
</dbReference>
<dbReference type="PANTHER" id="PTHR43247">
    <property type="entry name" value="PHOSPHOSERINE AMINOTRANSFERASE"/>
    <property type="match status" value="1"/>
</dbReference>
<keyword evidence="6" id="KW-0028">Amino-acid biosynthesis</keyword>
<dbReference type="InterPro" id="IPR022278">
    <property type="entry name" value="Pser_aminoTfrase"/>
</dbReference>
<dbReference type="EC" id="2.6.1.52" evidence="4"/>
<proteinExistence type="inferred from homology"/>
<dbReference type="UniPathway" id="UPA00135">
    <property type="reaction ID" value="UER00197"/>
</dbReference>
<dbReference type="PIRSF" id="PIRSF000525">
    <property type="entry name" value="SerC"/>
    <property type="match status" value="1"/>
</dbReference>
<dbReference type="InterPro" id="IPR000192">
    <property type="entry name" value="Aminotrans_V_dom"/>
</dbReference>
<dbReference type="Proteomes" id="UP000268014">
    <property type="component" value="Unassembled WGS sequence"/>
</dbReference>
<keyword evidence="8" id="KW-0663">Pyridoxal phosphate</keyword>
<dbReference type="STRING" id="6290.A0A0N4X4Y4"/>
<evidence type="ECO:0000256" key="9">
    <source>
        <dbReference type="ARBA" id="ARBA00023299"/>
    </source>
</evidence>
<dbReference type="GO" id="GO:0005737">
    <property type="term" value="C:cytoplasm"/>
    <property type="evidence" value="ECO:0007669"/>
    <property type="project" value="TreeGrafter"/>
</dbReference>
<evidence type="ECO:0000313" key="13">
    <source>
        <dbReference type="EMBL" id="VDO77096.1"/>
    </source>
</evidence>
<dbReference type="EMBL" id="UZAF01021301">
    <property type="protein sequence ID" value="VDO77096.1"/>
    <property type="molecule type" value="Genomic_DNA"/>
</dbReference>
<keyword evidence="9" id="KW-0718">Serine biosynthesis</keyword>
<comment type="cofactor">
    <cofactor evidence="1">
        <name>pyridoxal 5'-phosphate</name>
        <dbReference type="ChEBI" id="CHEBI:597326"/>
    </cofactor>
</comment>
<evidence type="ECO:0000256" key="1">
    <source>
        <dbReference type="ARBA" id="ARBA00001933"/>
    </source>
</evidence>
<comment type="similarity">
    <text evidence="3">Belongs to the class-V pyridoxal-phosphate-dependent aminotransferase family. SerC subfamily.</text>
</comment>
<evidence type="ECO:0000256" key="8">
    <source>
        <dbReference type="ARBA" id="ARBA00022898"/>
    </source>
</evidence>
<dbReference type="AlphaFoldDB" id="A0A0N4X4Y4"/>
<dbReference type="InterPro" id="IPR015422">
    <property type="entry name" value="PyrdxlP-dep_Trfase_small"/>
</dbReference>
<dbReference type="Gene3D" id="3.90.1150.10">
    <property type="entry name" value="Aspartate Aminotransferase, domain 1"/>
    <property type="match status" value="1"/>
</dbReference>
<evidence type="ECO:0000313" key="14">
    <source>
        <dbReference type="Proteomes" id="UP000268014"/>
    </source>
</evidence>
<organism evidence="15">
    <name type="scientific">Haemonchus placei</name>
    <name type="common">Barber's pole worm</name>
    <dbReference type="NCBI Taxonomy" id="6290"/>
    <lineage>
        <taxon>Eukaryota</taxon>
        <taxon>Metazoa</taxon>
        <taxon>Ecdysozoa</taxon>
        <taxon>Nematoda</taxon>
        <taxon>Chromadorea</taxon>
        <taxon>Rhabditida</taxon>
        <taxon>Rhabditina</taxon>
        <taxon>Rhabditomorpha</taxon>
        <taxon>Strongyloidea</taxon>
        <taxon>Trichostrongylidae</taxon>
        <taxon>Haemonchus</taxon>
    </lineage>
</organism>
<comment type="pathway">
    <text evidence="2">Amino-acid biosynthesis; L-serine biosynthesis; L-serine from 3-phospho-D-glycerate: step 2/3.</text>
</comment>
<dbReference type="Gene3D" id="3.40.640.10">
    <property type="entry name" value="Type I PLP-dependent aspartate aminotransferase-like (Major domain)"/>
    <property type="match status" value="2"/>
</dbReference>
<keyword evidence="7" id="KW-0808">Transferase</keyword>
<dbReference type="GO" id="GO:0006564">
    <property type="term" value="P:L-serine biosynthetic process"/>
    <property type="evidence" value="ECO:0007669"/>
    <property type="project" value="UniProtKB-KW"/>
</dbReference>
<reference evidence="15" key="1">
    <citation type="submission" date="2017-02" db="UniProtKB">
        <authorList>
            <consortium name="WormBaseParasite"/>
        </authorList>
    </citation>
    <scope>IDENTIFICATION</scope>
</reference>
<sequence>MLFATFRLISKMTVRKINFGAGPAKIPEEVKMSHRSKEFAAVLQETKQLLRQLMGVPENYEILFMQGGGTGQFAAVPMNLKGDHEFADYIVTGAWSCKAADEARKYIRVKKVFTPSKPYTTIPDQKLWDHDKVNCSRHRISQSFSFDDSKIFHCRILFIFQHGVVFGGTQKNLGAAGLTIVIVRKDLIGKQQQLTPAILSYKEMHDNDSLYNTPAVYGMYITNLVLKWIRDIGGVDAIFEMNKKKAGMLYDVIDNSNGFYSCPVDKACRSYMNICFRVQQGNDAAEAEFLKGAADRGMISLKGHRSVGGIRASLYNAVTVEETALLVDWMREFMASVYSSNVL</sequence>
<dbReference type="Pfam" id="PF00266">
    <property type="entry name" value="Aminotran_5"/>
    <property type="match status" value="2"/>
</dbReference>
<evidence type="ECO:0000256" key="3">
    <source>
        <dbReference type="ARBA" id="ARBA00006904"/>
    </source>
</evidence>
<evidence type="ECO:0000256" key="10">
    <source>
        <dbReference type="ARBA" id="ARBA00047630"/>
    </source>
</evidence>